<dbReference type="Gene3D" id="3.30.1370.180">
    <property type="match status" value="1"/>
</dbReference>
<protein>
    <recommendedName>
        <fullName evidence="1">RNA-binding protein KhpB N-terminal domain-containing protein</fullName>
    </recommendedName>
</protein>
<evidence type="ECO:0000313" key="3">
    <source>
        <dbReference type="Proteomes" id="UP000003288"/>
    </source>
</evidence>
<dbReference type="Gene3D" id="3.30.30.80">
    <property type="entry name" value="probable RNA-binding protein from clostridium symbiosum atcc 14940"/>
    <property type="match status" value="1"/>
</dbReference>
<dbReference type="EMBL" id="ABCJ01000001">
    <property type="protein sequence ID" value="EDM24238.1"/>
    <property type="molecule type" value="Genomic_DNA"/>
</dbReference>
<dbReference type="RefSeq" id="WP_007472984.1">
    <property type="nucleotide sequence ID" value="NZ_ABCJ01000001.1"/>
</dbReference>
<dbReference type="PANTHER" id="PTHR35800">
    <property type="entry name" value="PROTEIN JAG"/>
    <property type="match status" value="1"/>
</dbReference>
<dbReference type="InterPro" id="IPR015946">
    <property type="entry name" value="KH_dom-like_a/b"/>
</dbReference>
<evidence type="ECO:0000313" key="2">
    <source>
        <dbReference type="EMBL" id="EDM24238.1"/>
    </source>
</evidence>
<dbReference type="Pfam" id="PF18472">
    <property type="entry name" value="HP1451_C"/>
    <property type="match status" value="1"/>
</dbReference>
<dbReference type="Proteomes" id="UP000003288">
    <property type="component" value="Unassembled WGS sequence"/>
</dbReference>
<evidence type="ECO:0000259" key="1">
    <source>
        <dbReference type="SMART" id="SM01245"/>
    </source>
</evidence>
<dbReference type="Pfam" id="PF13083">
    <property type="entry name" value="KH_KhpA-B"/>
    <property type="match status" value="1"/>
</dbReference>
<sequence>MKIEAKTLEEAYTIAAKKLNCSVAELNAKIIQHPSKGIFGLFSKPAIIEVDEMIEREIEDVIEEIKEGLERLFKKSCFKMDTIEVKKYDNETIFIKLDGEDAALLIGKEGFRYNALNYMIYHYINQKYGFKVRLEIAEFLKKQEEMLRNYLEPFIEKVKQRGFGKTRPFDGILSFLALEILREAFPEKYVAIREKNGEKYVIVGDRHGNDSSNSNT</sequence>
<reference evidence="2 3" key="1">
    <citation type="journal article" date="2011" name="Stand. Genomic Sci.">
        <title>Draft genome sequence of Caminibacter mediatlanticus strain TB-2, an epsilonproteobacterium isolated from a deep-sea hydrothermal vent.</title>
        <authorList>
            <person name="Giovannelli D."/>
            <person name="Ferriera S."/>
            <person name="Johnson J."/>
            <person name="Kravitz S."/>
            <person name="Perez-Rodriguez I."/>
            <person name="Ricci J."/>
            <person name="O'Brien C."/>
            <person name="Voordeckers J.W."/>
            <person name="Bini E."/>
            <person name="Vetriani C."/>
        </authorList>
    </citation>
    <scope>NUCLEOTIDE SEQUENCE [LARGE SCALE GENOMIC DNA]</scope>
    <source>
        <strain evidence="2 3">TB-2</strain>
    </source>
</reference>
<dbReference type="InterPro" id="IPR038247">
    <property type="entry name" value="Jag_N_dom_sf"/>
</dbReference>
<dbReference type="GO" id="GO:0003723">
    <property type="term" value="F:RNA binding"/>
    <property type="evidence" value="ECO:0007669"/>
    <property type="project" value="InterPro"/>
</dbReference>
<proteinExistence type="predicted"/>
<dbReference type="SMART" id="SM01245">
    <property type="entry name" value="Jag_N"/>
    <property type="match status" value="1"/>
</dbReference>
<comment type="caution">
    <text evidence="2">The sequence shown here is derived from an EMBL/GenBank/DDBJ whole genome shotgun (WGS) entry which is preliminary data.</text>
</comment>
<accession>A0AAI9AIF8</accession>
<gene>
    <name evidence="2" type="ORF">CMTB2_01943</name>
</gene>
<dbReference type="Pfam" id="PF14804">
    <property type="entry name" value="Jag_N"/>
    <property type="match status" value="1"/>
</dbReference>
<dbReference type="PANTHER" id="PTHR35800:SF1">
    <property type="entry name" value="RNA-BINDING PROTEIN KHPB"/>
    <property type="match status" value="1"/>
</dbReference>
<dbReference type="InterPro" id="IPR032782">
    <property type="entry name" value="KhpB_N"/>
</dbReference>
<dbReference type="InterPro" id="IPR039247">
    <property type="entry name" value="KhpB"/>
</dbReference>
<name>A0AAI9AIF8_9BACT</name>
<dbReference type="InterPro" id="IPR040977">
    <property type="entry name" value="HP1451_C"/>
</dbReference>
<organism evidence="2 3">
    <name type="scientific">Caminibacter mediatlanticus TB-2</name>
    <dbReference type="NCBI Taxonomy" id="391592"/>
    <lineage>
        <taxon>Bacteria</taxon>
        <taxon>Pseudomonadati</taxon>
        <taxon>Campylobacterota</taxon>
        <taxon>Epsilonproteobacteria</taxon>
        <taxon>Nautiliales</taxon>
        <taxon>Nautiliaceae</taxon>
        <taxon>Caminibacter</taxon>
    </lineage>
</organism>
<feature type="domain" description="RNA-binding protein KhpB N-terminal" evidence="1">
    <location>
        <begin position="2"/>
        <end position="53"/>
    </location>
</feature>
<dbReference type="AlphaFoldDB" id="A0AAI9AIF8"/>
<dbReference type="Gene3D" id="3.30.300.20">
    <property type="match status" value="1"/>
</dbReference>